<feature type="region of interest" description="Disordered" evidence="1">
    <location>
        <begin position="59"/>
        <end position="97"/>
    </location>
</feature>
<dbReference type="Proteomes" id="UP000050761">
    <property type="component" value="Unassembled WGS sequence"/>
</dbReference>
<gene>
    <name evidence="2" type="ORF">HPBE_LOCUS13179</name>
</gene>
<organism evidence="3 4">
    <name type="scientific">Heligmosomoides polygyrus</name>
    <name type="common">Parasitic roundworm</name>
    <dbReference type="NCBI Taxonomy" id="6339"/>
    <lineage>
        <taxon>Eukaryota</taxon>
        <taxon>Metazoa</taxon>
        <taxon>Ecdysozoa</taxon>
        <taxon>Nematoda</taxon>
        <taxon>Chromadorea</taxon>
        <taxon>Rhabditida</taxon>
        <taxon>Rhabditina</taxon>
        <taxon>Rhabditomorpha</taxon>
        <taxon>Strongyloidea</taxon>
        <taxon>Heligmosomidae</taxon>
        <taxon>Heligmosomoides</taxon>
    </lineage>
</organism>
<dbReference type="WBParaSite" id="HPBE_0001317801-mRNA-1">
    <property type="protein sequence ID" value="HPBE_0001317801-mRNA-1"/>
    <property type="gene ID" value="HPBE_0001317801"/>
</dbReference>
<protein>
    <submittedName>
        <fullName evidence="4">Remorin_C domain-containing protein</fullName>
    </submittedName>
</protein>
<feature type="region of interest" description="Disordered" evidence="1">
    <location>
        <begin position="228"/>
        <end position="257"/>
    </location>
</feature>
<feature type="compositionally biased region" description="Polar residues" evidence="1">
    <location>
        <begin position="184"/>
        <end position="193"/>
    </location>
</feature>
<evidence type="ECO:0000313" key="4">
    <source>
        <dbReference type="WBParaSite" id="HPBE_0001317801-mRNA-1"/>
    </source>
</evidence>
<sequence length="434" mass="47267">MDSDEHQDGAVFREVVAPEAVTPEAACDRNEPAVVSCGSGTAEPGEGDKDEVTYLKTVVGAERPRPPPPPPPVQRPTKVTKKAEPAKKDYHIPWLRNETMPWIEAIRAMVPQEKVDETEAVDDDDDDNVQTARGDSPTPSDDVQTARGDSPTPSLSNGSSSPDRQVTEKEGVEKEHNPLVPVTAPSSERSTSWKVPPPSPPRIPCRKFTREEIDEWVRVAKERRKRISAKAKPDSVVNTSETGDNNKGPQTGDTGTTVFASDEDMICFYKKLVEIRKTIPEGGGGIIKTELVDSIPDGCSSAFDLGPPCVSPSEAFSFAGISQNPSEFRGGLIKSEELDYDDEQDSTTNDTGEREPSTWNDPSDVPYREIAQLRGTIVGIDIDWAARKIDIYGDHHAVPPGCSSINQDLNSLVPVRVRVVEFTQSAALPAEAQF</sequence>
<accession>A0A183FXB3</accession>
<feature type="compositionally biased region" description="Basic and acidic residues" evidence="1">
    <location>
        <begin position="165"/>
        <end position="177"/>
    </location>
</feature>
<accession>A0A3P7Z1M2</accession>
<feature type="compositionally biased region" description="Polar residues" evidence="1">
    <location>
        <begin position="236"/>
        <end position="257"/>
    </location>
</feature>
<keyword evidence="3" id="KW-1185">Reference proteome</keyword>
<proteinExistence type="predicted"/>
<evidence type="ECO:0000313" key="2">
    <source>
        <dbReference type="EMBL" id="VDO95186.1"/>
    </source>
</evidence>
<feature type="compositionally biased region" description="Basic and acidic residues" evidence="1">
    <location>
        <begin position="81"/>
        <end position="91"/>
    </location>
</feature>
<feature type="compositionally biased region" description="Low complexity" evidence="1">
    <location>
        <begin position="150"/>
        <end position="162"/>
    </location>
</feature>
<feature type="compositionally biased region" description="Polar residues" evidence="1">
    <location>
        <begin position="129"/>
        <end position="143"/>
    </location>
</feature>
<reference evidence="2 3" key="1">
    <citation type="submission" date="2018-11" db="EMBL/GenBank/DDBJ databases">
        <authorList>
            <consortium name="Pathogen Informatics"/>
        </authorList>
    </citation>
    <scope>NUCLEOTIDE SEQUENCE [LARGE SCALE GENOMIC DNA]</scope>
</reference>
<feature type="compositionally biased region" description="Acidic residues" evidence="1">
    <location>
        <begin position="116"/>
        <end position="128"/>
    </location>
</feature>
<evidence type="ECO:0000313" key="3">
    <source>
        <dbReference type="Proteomes" id="UP000050761"/>
    </source>
</evidence>
<dbReference type="EMBL" id="UZAH01027809">
    <property type="protein sequence ID" value="VDO95186.1"/>
    <property type="molecule type" value="Genomic_DNA"/>
</dbReference>
<dbReference type="AlphaFoldDB" id="A0A183FXB3"/>
<evidence type="ECO:0000256" key="1">
    <source>
        <dbReference type="SAM" id="MobiDB-lite"/>
    </source>
</evidence>
<feature type="region of interest" description="Disordered" evidence="1">
    <location>
        <begin position="337"/>
        <end position="365"/>
    </location>
</feature>
<name>A0A183FXB3_HELPZ</name>
<reference evidence="4" key="2">
    <citation type="submission" date="2019-09" db="UniProtKB">
        <authorList>
            <consortium name="WormBaseParasite"/>
        </authorList>
    </citation>
    <scope>IDENTIFICATION</scope>
</reference>
<feature type="region of interest" description="Disordered" evidence="1">
    <location>
        <begin position="111"/>
        <end position="205"/>
    </location>
</feature>